<feature type="compositionally biased region" description="Low complexity" evidence="8">
    <location>
        <begin position="588"/>
        <end position="611"/>
    </location>
</feature>
<accession>A0A2H3J8W8</accession>
<feature type="compositionally biased region" description="Polar residues" evidence="8">
    <location>
        <begin position="650"/>
        <end position="665"/>
    </location>
</feature>
<organism evidence="11 12">
    <name type="scientific">Wolfiporia cocos (strain MD-104)</name>
    <name type="common">Brown rot fungus</name>
    <dbReference type="NCBI Taxonomy" id="742152"/>
    <lineage>
        <taxon>Eukaryota</taxon>
        <taxon>Fungi</taxon>
        <taxon>Dikarya</taxon>
        <taxon>Basidiomycota</taxon>
        <taxon>Agaricomycotina</taxon>
        <taxon>Agaricomycetes</taxon>
        <taxon>Polyporales</taxon>
        <taxon>Phaeolaceae</taxon>
        <taxon>Wolfiporia</taxon>
    </lineage>
</organism>
<evidence type="ECO:0000256" key="2">
    <source>
        <dbReference type="ARBA" id="ARBA00005927"/>
    </source>
</evidence>
<feature type="compositionally biased region" description="Basic and acidic residues" evidence="8">
    <location>
        <begin position="1519"/>
        <end position="1537"/>
    </location>
</feature>
<feature type="region of interest" description="Disordered" evidence="8">
    <location>
        <begin position="878"/>
        <end position="902"/>
    </location>
</feature>
<evidence type="ECO:0000256" key="3">
    <source>
        <dbReference type="ARBA" id="ARBA00022448"/>
    </source>
</evidence>
<keyword evidence="7" id="KW-0472">Membrane</keyword>
<feature type="compositionally biased region" description="Polar residues" evidence="8">
    <location>
        <begin position="79"/>
        <end position="139"/>
    </location>
</feature>
<dbReference type="GO" id="GO:0070971">
    <property type="term" value="C:endoplasmic reticulum exit site"/>
    <property type="evidence" value="ECO:0007669"/>
    <property type="project" value="UniProtKB-ARBA"/>
</dbReference>
<dbReference type="EMBL" id="KB467942">
    <property type="protein sequence ID" value="PCH38075.1"/>
    <property type="molecule type" value="Genomic_DNA"/>
</dbReference>
<keyword evidence="5 7" id="KW-0931">ER-Golgi transport</keyword>
<dbReference type="GO" id="GO:0007030">
    <property type="term" value="P:Golgi organization"/>
    <property type="evidence" value="ECO:0007669"/>
    <property type="project" value="TreeGrafter"/>
</dbReference>
<feature type="region of interest" description="Disordered" evidence="8">
    <location>
        <begin position="648"/>
        <end position="678"/>
    </location>
</feature>
<feature type="compositionally biased region" description="Polar residues" evidence="8">
    <location>
        <begin position="192"/>
        <end position="205"/>
    </location>
</feature>
<dbReference type="Pfam" id="PF12931">
    <property type="entry name" value="TPR_Sec16"/>
    <property type="match status" value="1"/>
</dbReference>
<dbReference type="GO" id="GO:0015031">
    <property type="term" value="P:protein transport"/>
    <property type="evidence" value="ECO:0007669"/>
    <property type="project" value="UniProtKB-KW"/>
</dbReference>
<sequence>MDTAGEAASLFGTADSAADLFSASNDGTDNATLPAGGGNEHTHEQSPAAADLFGANQDSTDFFGAAGTMDFGASGGTDAFSSWSNSDGPQQEYSQSTGASQTAYVNGGSSYYSQQYQPDPWHAQTQQGTSYVQSRSQAGSAYGTYQPASQSSLTYDPYASHAPADAPSMHSVNQAQGTSSMMYDPYKPPAPTTSNAYAPAPSTQPVYDPYRPAQTNGPGRATVDLQPSYAYPSVTSNPPTVQSPAAVPPPSAPSTVIAAAYRPKTTNAYDPPLPPPKQSRKVSVPPSYTISPPGGRHLTVSTPPPPPPRSPPRRVQPNTEHYAPFIPPQAGDSVASEFPQTNGPTFSPHARYDGLPYTEPHANPPANPYDNGYDAVSLSQFSAESGNADLQAQWNDVLEEAVPSRSPPSHFSYLPAAGGEQSNSTPSWSSGPDWTDAGSVDAEPIISHALPRDDLQLQPPMPAFSQQPADSFPNHALVHLNEPTPDSAPDTLGAPLSQARSKSPPISASPRGPYTPITNGHTYNDPYAPPAASRSPERGNSPASVRSVRSAGRQSLDQGPSHVATSPPMTSNSLPREHVSGHSSSYEPAPSANARRAASPASIPSASGSASHAYNPYVPANNRNRSTSNGSAFSSISAVLEDPYAPANHVRQQPSNGPSRGSLSQYDRPPAINGSYVPRPAASYDAGQVLSVPPPTQSMYAPSPSLLGANDPLGRTSVRVPVISFGFGGKLVTCFHGASMNTGFDVALASRQSTDIKLYTLHKIIPESALDTSAVSYPGPLFSDPGTPTTSLVRTASSTQTKTKKARVVKYLEERADEISRGIGYFHQGSLESRRAEAKHLLVNLLKVMVENDGKLSGSPQIESAVRAVLVPRLSNTTGDSLKPSASLSAPPADFLPQSPGMPTSPYISLTASAHDQTDALVATHTVRSSDLDKIQGFLLRGDRRAACHYASDEKLWAHAMVIASSIDKDTWKEVVTEFVRGELANNGNRDLLSLSGAESRPPSSDGHEALRVAYSLFAGQGPASVKELLPPKPLIQTQTLQLPSTSVNSTTPMSASFPAPAEPLSIPIDALGRWADTVAMIYTSPMTLEISSTLTALGDQLAANHWYEAAHTCYLLSPQTSPMGGIGSSSRIILVGSHSPSVSPIFAKDTDPIIFSEIAEFAMSLSTPAKGQEAFAGLPHLQPYRLIRAVALAEMGHVQLAHRYCEAISSCLNRFQSYANPTFVEQLRGLSDRLTATPQLDKTGSWIGSKVSKPSLDTIGNWLEGRLTKFIAGEADSPRADETPHPQHQQAFTGPFAHYSTISSTASSAVPSPHQSRVDLTEVSNSPPPFRTGSAMAYRPPPASHVQINRSSSAMDYVRPSMARKPSPVPRVSSASAMTSSFADTSLYSQALNGHAFGMGSKQNLSSMKLEEEDNEARPEQSNGPAIGTWWGSSESAAPTPTASSFARTEENTQPDSSSGFISLMDDPAFSVTPTAPSRSARPASFEEDEEDDLGLGNASHRVRPRNSDEDQNTDPAPAKESKPEPTEKSTEKPELKTASSGSWLSRLWKRESTPAPAKANLGEQTSFYYDKELKRWVNKNTSAEAAKPTAPPPPPRAQTASPGRSQGSAMSGMTPPPPPARPATANAFESSGGPPKPPMRVRSNLVPEEANGSAPPTPMSATMPITPGAGPPPPGGRTSRQAKRPVRNRYVDVFQQQAGAS</sequence>
<gene>
    <name evidence="11" type="ORF">WOLCODRAFT_161281</name>
</gene>
<proteinExistence type="inferred from homology"/>
<feature type="domain" description="Sec16 central conserved" evidence="10">
    <location>
        <begin position="720"/>
        <end position="854"/>
    </location>
</feature>
<comment type="similarity">
    <text evidence="2 7">Belongs to the SEC16 family.</text>
</comment>
<dbReference type="InterPro" id="IPR024340">
    <property type="entry name" value="Sec16_CCD"/>
</dbReference>
<feature type="domain" description="Sec16 Sec23-binding" evidence="9">
    <location>
        <begin position="935"/>
        <end position="1275"/>
    </location>
</feature>
<dbReference type="GO" id="GO:0070973">
    <property type="term" value="P:protein localization to endoplasmic reticulum exit site"/>
    <property type="evidence" value="ECO:0007669"/>
    <property type="project" value="TreeGrafter"/>
</dbReference>
<evidence type="ECO:0000313" key="11">
    <source>
        <dbReference type="EMBL" id="PCH38075.1"/>
    </source>
</evidence>
<feature type="region of interest" description="Disordered" evidence="8">
    <location>
        <begin position="1581"/>
        <end position="1703"/>
    </location>
</feature>
<evidence type="ECO:0000256" key="8">
    <source>
        <dbReference type="SAM" id="MobiDB-lite"/>
    </source>
</evidence>
<feature type="region of interest" description="Disordered" evidence="8">
    <location>
        <begin position="20"/>
        <end position="55"/>
    </location>
</feature>
<comment type="function">
    <text evidence="6 7">Involved in the initiation of assembly of the COPII coat required for the formation of transport vesicles from the endoplasmic reticulum (ER) and the selection of cargo molecules. Also involved in autophagy.</text>
</comment>
<feature type="region of interest" description="Disordered" evidence="8">
    <location>
        <begin position="1407"/>
        <end position="1569"/>
    </location>
</feature>
<evidence type="ECO:0000256" key="5">
    <source>
        <dbReference type="ARBA" id="ARBA00022892"/>
    </source>
</evidence>
<feature type="compositionally biased region" description="Polar residues" evidence="8">
    <location>
        <begin position="1304"/>
        <end position="1316"/>
    </location>
</feature>
<feature type="compositionally biased region" description="Polar residues" evidence="8">
    <location>
        <begin position="552"/>
        <end position="574"/>
    </location>
</feature>
<dbReference type="GO" id="GO:0012507">
    <property type="term" value="C:ER to Golgi transport vesicle membrane"/>
    <property type="evidence" value="ECO:0007669"/>
    <property type="project" value="TreeGrafter"/>
</dbReference>
<evidence type="ECO:0000313" key="12">
    <source>
        <dbReference type="Proteomes" id="UP000218811"/>
    </source>
</evidence>
<reference evidence="11 12" key="1">
    <citation type="journal article" date="2012" name="Science">
        <title>The Paleozoic origin of enzymatic lignin decomposition reconstructed from 31 fungal genomes.</title>
        <authorList>
            <person name="Floudas D."/>
            <person name="Binder M."/>
            <person name="Riley R."/>
            <person name="Barry K."/>
            <person name="Blanchette R.A."/>
            <person name="Henrissat B."/>
            <person name="Martinez A.T."/>
            <person name="Otillar R."/>
            <person name="Spatafora J.W."/>
            <person name="Yadav J.S."/>
            <person name="Aerts A."/>
            <person name="Benoit I."/>
            <person name="Boyd A."/>
            <person name="Carlson A."/>
            <person name="Copeland A."/>
            <person name="Coutinho P.M."/>
            <person name="de Vries R.P."/>
            <person name="Ferreira P."/>
            <person name="Findley K."/>
            <person name="Foster B."/>
            <person name="Gaskell J."/>
            <person name="Glotzer D."/>
            <person name="Gorecki P."/>
            <person name="Heitman J."/>
            <person name="Hesse C."/>
            <person name="Hori C."/>
            <person name="Igarashi K."/>
            <person name="Jurgens J.A."/>
            <person name="Kallen N."/>
            <person name="Kersten P."/>
            <person name="Kohler A."/>
            <person name="Kuees U."/>
            <person name="Kumar T.K.A."/>
            <person name="Kuo A."/>
            <person name="LaButti K."/>
            <person name="Larrondo L.F."/>
            <person name="Lindquist E."/>
            <person name="Ling A."/>
            <person name="Lombard V."/>
            <person name="Lucas S."/>
            <person name="Lundell T."/>
            <person name="Martin R."/>
            <person name="McLaughlin D.J."/>
            <person name="Morgenstern I."/>
            <person name="Morin E."/>
            <person name="Murat C."/>
            <person name="Nagy L.G."/>
            <person name="Nolan M."/>
            <person name="Ohm R.A."/>
            <person name="Patyshakuliyeva A."/>
            <person name="Rokas A."/>
            <person name="Ruiz-Duenas F.J."/>
            <person name="Sabat G."/>
            <person name="Salamov A."/>
            <person name="Samejima M."/>
            <person name="Schmutz J."/>
            <person name="Slot J.C."/>
            <person name="St John F."/>
            <person name="Stenlid J."/>
            <person name="Sun H."/>
            <person name="Sun S."/>
            <person name="Syed K."/>
            <person name="Tsang A."/>
            <person name="Wiebenga A."/>
            <person name="Young D."/>
            <person name="Pisabarro A."/>
            <person name="Eastwood D.C."/>
            <person name="Martin F."/>
            <person name="Cullen D."/>
            <person name="Grigoriev I.V."/>
            <person name="Hibbett D.S."/>
        </authorList>
    </citation>
    <scope>NUCLEOTIDE SEQUENCE [LARGE SCALE GENOMIC DNA]</scope>
    <source>
        <strain evidence="11 12">MD-104</strain>
    </source>
</reference>
<feature type="region of interest" description="Disordered" evidence="8">
    <location>
        <begin position="400"/>
        <end position="611"/>
    </location>
</feature>
<keyword evidence="7" id="KW-0653">Protein transport</keyword>
<evidence type="ECO:0000256" key="6">
    <source>
        <dbReference type="ARBA" id="ARBA00024687"/>
    </source>
</evidence>
<feature type="region of interest" description="Disordered" evidence="8">
    <location>
        <begin position="76"/>
        <end position="373"/>
    </location>
</feature>
<keyword evidence="7" id="KW-0072">Autophagy</keyword>
<dbReference type="PANTHER" id="PTHR13402">
    <property type="entry name" value="RGPR-RELATED"/>
    <property type="match status" value="1"/>
</dbReference>
<comment type="subcellular location">
    <subcellularLocation>
        <location evidence="1">Endoplasmic reticulum membrane</location>
        <topology evidence="1">Peripheral membrane protein</topology>
        <orientation evidence="1">Cytoplasmic side</orientation>
    </subcellularLocation>
</comment>
<dbReference type="OrthoDB" id="8918678at2759"/>
<evidence type="ECO:0000259" key="9">
    <source>
        <dbReference type="Pfam" id="PF12931"/>
    </source>
</evidence>
<keyword evidence="4 7" id="KW-0256">Endoplasmic reticulum</keyword>
<feature type="compositionally biased region" description="Polar residues" evidence="8">
    <location>
        <begin position="170"/>
        <end position="181"/>
    </location>
</feature>
<feature type="compositionally biased region" description="Polar residues" evidence="8">
    <location>
        <begin position="1453"/>
        <end position="1462"/>
    </location>
</feature>
<feature type="compositionally biased region" description="Polar residues" evidence="8">
    <location>
        <begin position="420"/>
        <end position="432"/>
    </location>
</feature>
<feature type="region of interest" description="Disordered" evidence="8">
    <location>
        <begin position="1304"/>
        <end position="1328"/>
    </location>
</feature>
<dbReference type="CDD" id="cd09233">
    <property type="entry name" value="ACE1-Sec16-like"/>
    <property type="match status" value="1"/>
</dbReference>
<dbReference type="GO" id="GO:0005789">
    <property type="term" value="C:endoplasmic reticulum membrane"/>
    <property type="evidence" value="ECO:0007669"/>
    <property type="project" value="UniProtKB-SubCell"/>
</dbReference>
<feature type="compositionally biased region" description="Polar residues" evidence="8">
    <location>
        <begin position="22"/>
        <end position="31"/>
    </location>
</feature>
<feature type="compositionally biased region" description="Low complexity" evidence="8">
    <location>
        <begin position="1434"/>
        <end position="1448"/>
    </location>
</feature>
<evidence type="ECO:0000256" key="7">
    <source>
        <dbReference type="RuleBase" id="RU364101"/>
    </source>
</evidence>
<keyword evidence="12" id="KW-1185">Reference proteome</keyword>
<dbReference type="PANTHER" id="PTHR13402:SF6">
    <property type="entry name" value="SECRETORY 16, ISOFORM I"/>
    <property type="match status" value="1"/>
</dbReference>
<dbReference type="GO" id="GO:0006914">
    <property type="term" value="P:autophagy"/>
    <property type="evidence" value="ECO:0007669"/>
    <property type="project" value="UniProtKB-KW"/>
</dbReference>
<feature type="compositionally biased region" description="Low complexity" evidence="8">
    <location>
        <begin position="881"/>
        <end position="897"/>
    </location>
</feature>
<evidence type="ECO:0000256" key="4">
    <source>
        <dbReference type="ARBA" id="ARBA00022824"/>
    </source>
</evidence>
<keyword evidence="3 7" id="KW-0813">Transport</keyword>
<evidence type="ECO:0000259" key="10">
    <source>
        <dbReference type="Pfam" id="PF12932"/>
    </source>
</evidence>
<dbReference type="InterPro" id="IPR024298">
    <property type="entry name" value="Sec16_Sec23-bd"/>
</dbReference>
<dbReference type="Pfam" id="PF12932">
    <property type="entry name" value="Sec16"/>
    <property type="match status" value="1"/>
</dbReference>
<dbReference type="STRING" id="742152.A0A2H3J8W8"/>
<dbReference type="GO" id="GO:0016192">
    <property type="term" value="P:vesicle-mediated transport"/>
    <property type="evidence" value="ECO:0007669"/>
    <property type="project" value="UniProtKB-KW"/>
</dbReference>
<dbReference type="Gene3D" id="1.25.40.1030">
    <property type="match status" value="1"/>
</dbReference>
<protein>
    <recommendedName>
        <fullName evidence="7">Protein transport protein sec16</fullName>
    </recommendedName>
</protein>
<evidence type="ECO:0000256" key="1">
    <source>
        <dbReference type="ARBA" id="ARBA00004397"/>
    </source>
</evidence>
<dbReference type="Proteomes" id="UP000218811">
    <property type="component" value="Unassembled WGS sequence"/>
</dbReference>
<name>A0A2H3J8W8_WOLCO</name>
<dbReference type="OMA" id="AHRYCEA"/>